<dbReference type="Proteomes" id="UP001143910">
    <property type="component" value="Unassembled WGS sequence"/>
</dbReference>
<name>A0ACC1MN30_9HYPO</name>
<evidence type="ECO:0000313" key="2">
    <source>
        <dbReference type="Proteomes" id="UP001143910"/>
    </source>
</evidence>
<organism evidence="1 2">
    <name type="scientific">Zarea fungicola</name>
    <dbReference type="NCBI Taxonomy" id="93591"/>
    <lineage>
        <taxon>Eukaryota</taxon>
        <taxon>Fungi</taxon>
        <taxon>Dikarya</taxon>
        <taxon>Ascomycota</taxon>
        <taxon>Pezizomycotina</taxon>
        <taxon>Sordariomycetes</taxon>
        <taxon>Hypocreomycetidae</taxon>
        <taxon>Hypocreales</taxon>
        <taxon>Cordycipitaceae</taxon>
        <taxon>Zarea</taxon>
    </lineage>
</organism>
<evidence type="ECO:0000313" key="1">
    <source>
        <dbReference type="EMBL" id="KAJ2968087.1"/>
    </source>
</evidence>
<accession>A0ACC1MN30</accession>
<comment type="caution">
    <text evidence="1">The sequence shown here is derived from an EMBL/GenBank/DDBJ whole genome shotgun (WGS) entry which is preliminary data.</text>
</comment>
<dbReference type="EMBL" id="JANJQO010002100">
    <property type="protein sequence ID" value="KAJ2968087.1"/>
    <property type="molecule type" value="Genomic_DNA"/>
</dbReference>
<keyword evidence="2" id="KW-1185">Reference proteome</keyword>
<protein>
    <submittedName>
        <fullName evidence="1">Uncharacterized protein</fullName>
    </submittedName>
</protein>
<sequence length="426" mass="47557">MAAAVAAHRRTPVGGLMTSTLVPFLYPSLIQRSPARTASYSTLPAVTKTPSRTLCPSRIVSCNQSQRRWTGSGSPSGTTSTVNHLPESRLNPAPDDYAAPTFADRAELTLYAGRGGHGCVSFLREAYLPDGPPNGGDGGAGGNIYIQAAHGETSLHKIARRRFIRAGRGKHGQGSAKSGTRGDDIIITVPVGTIVRELERHDPTAEEAMSIKEYRAAVKARRRREIEMEDERRRQRKLEKQRLEQLQEEGLLPENDPEDEMDEAEEWEENMGRRPHARLARYEQQVEEEELEEDEIEDPQRHKWLLYPGMSKNDMKSAEFPSLPRRTRLLQQPPAPIYLDLSRPTPQPILLATGGIGGLGNAQAQRRRWIFRQRSHGCTPCCHGRCCADASVSGRWLNRRLLNEGYTGMVCAANGRFKCKWYGVNL</sequence>
<gene>
    <name evidence="1" type="ORF">NQ176_g9348</name>
</gene>
<proteinExistence type="predicted"/>
<reference evidence="1" key="1">
    <citation type="submission" date="2022-08" db="EMBL/GenBank/DDBJ databases">
        <title>Genome Sequence of Lecanicillium fungicola.</title>
        <authorList>
            <person name="Buettner E."/>
        </authorList>
    </citation>
    <scope>NUCLEOTIDE SEQUENCE</scope>
    <source>
        <strain evidence="1">Babe33</strain>
    </source>
</reference>